<keyword evidence="2" id="KW-1185">Reference proteome</keyword>
<evidence type="ECO:0000313" key="2">
    <source>
        <dbReference type="Proteomes" id="UP001060085"/>
    </source>
</evidence>
<reference evidence="2" key="1">
    <citation type="journal article" date="2023" name="Nat. Plants">
        <title>Single-cell RNA sequencing provides a high-resolution roadmap for understanding the multicellular compartmentation of specialized metabolism.</title>
        <authorList>
            <person name="Sun S."/>
            <person name="Shen X."/>
            <person name="Li Y."/>
            <person name="Li Y."/>
            <person name="Wang S."/>
            <person name="Li R."/>
            <person name="Zhang H."/>
            <person name="Shen G."/>
            <person name="Guo B."/>
            <person name="Wei J."/>
            <person name="Xu J."/>
            <person name="St-Pierre B."/>
            <person name="Chen S."/>
            <person name="Sun C."/>
        </authorList>
    </citation>
    <scope>NUCLEOTIDE SEQUENCE [LARGE SCALE GENOMIC DNA]</scope>
</reference>
<proteinExistence type="predicted"/>
<sequence>MNGGAVKSFAGYRKILSLKISLVYYRPHFTKNPFTSKLPLKRTLVSTLKNTRFLKDLKWISLKLHPSTSSVWFWDFCRFCGRSWHQGGRRLTRGGTSNGGSNTTLNHASNGSLETSSPPPLEDISRFDTSRNVSNPNLNADPSQKRNGRGRSSGKAIEKRVAENVEGYKRPLKYRSLLSSGVRVIIKHHALLKDVHKYNDVPQSEKNKLYGGLKEANKNVKEFVDDMLKISYRHWRNQLHEDYKKPVAAGKNPRTNCPYNFIKQDAWDSMCEWIESLSLGNDLLPMLKIAKSFPTAIRWENLSPIQHFDVTHRKSNDEYVNEKEELLQKKREGLENGKHVAEEEILADTLSKRVGYVTGVGYGVMPPKTTKDVSSAQASSHNATRLAEQLKIANENLQAQQVELASQKDQLQSYEESIQEQDDYIQTLVQSQNKLESMMEKLITMQEHD</sequence>
<protein>
    <submittedName>
        <fullName evidence="1">Uncharacterized protein</fullName>
    </submittedName>
</protein>
<name>A0ACC0BFN4_CATRO</name>
<gene>
    <name evidence="1" type="ORF">M9H77_11816</name>
</gene>
<dbReference type="EMBL" id="CM044703">
    <property type="protein sequence ID" value="KAI5671452.1"/>
    <property type="molecule type" value="Genomic_DNA"/>
</dbReference>
<dbReference type="Proteomes" id="UP001060085">
    <property type="component" value="Linkage Group LG03"/>
</dbReference>
<comment type="caution">
    <text evidence="1">The sequence shown here is derived from an EMBL/GenBank/DDBJ whole genome shotgun (WGS) entry which is preliminary data.</text>
</comment>
<organism evidence="1 2">
    <name type="scientific">Catharanthus roseus</name>
    <name type="common">Madagascar periwinkle</name>
    <name type="synonym">Vinca rosea</name>
    <dbReference type="NCBI Taxonomy" id="4058"/>
    <lineage>
        <taxon>Eukaryota</taxon>
        <taxon>Viridiplantae</taxon>
        <taxon>Streptophyta</taxon>
        <taxon>Embryophyta</taxon>
        <taxon>Tracheophyta</taxon>
        <taxon>Spermatophyta</taxon>
        <taxon>Magnoliopsida</taxon>
        <taxon>eudicotyledons</taxon>
        <taxon>Gunneridae</taxon>
        <taxon>Pentapetalae</taxon>
        <taxon>asterids</taxon>
        <taxon>lamiids</taxon>
        <taxon>Gentianales</taxon>
        <taxon>Apocynaceae</taxon>
        <taxon>Rauvolfioideae</taxon>
        <taxon>Vinceae</taxon>
        <taxon>Catharanthinae</taxon>
        <taxon>Catharanthus</taxon>
    </lineage>
</organism>
<accession>A0ACC0BFN4</accession>
<evidence type="ECO:0000313" key="1">
    <source>
        <dbReference type="EMBL" id="KAI5671452.1"/>
    </source>
</evidence>